<proteinExistence type="predicted"/>
<dbReference type="EMBL" id="ABEU02000021">
    <property type="status" value="NOT_ANNOTATED_CDS"/>
    <property type="molecule type" value="Genomic_DNA"/>
</dbReference>
<sequence length="96" mass="11251">MLKHCVKCIPRCWSEPWVSRIREPHVMDFEVLDTAPLLLRRHTLIHDEMRNFLPQCRHPPTYPQCRLLVIVYLTLPKTSLGFLPSGFDGIACQIVR</sequence>
<protein>
    <submittedName>
        <fullName evidence="1">Uncharacterized protein</fullName>
    </submittedName>
</protein>
<dbReference type="AlphaFoldDB" id="A0A7I3Z134"/>
<name>A0A7I3Z134_PHYPA</name>
<evidence type="ECO:0000313" key="2">
    <source>
        <dbReference type="Proteomes" id="UP000006727"/>
    </source>
</evidence>
<keyword evidence="2" id="KW-1185">Reference proteome</keyword>
<organism evidence="1 2">
    <name type="scientific">Physcomitrium patens</name>
    <name type="common">Spreading-leaved earth moss</name>
    <name type="synonym">Physcomitrella patens</name>
    <dbReference type="NCBI Taxonomy" id="3218"/>
    <lineage>
        <taxon>Eukaryota</taxon>
        <taxon>Viridiplantae</taxon>
        <taxon>Streptophyta</taxon>
        <taxon>Embryophyta</taxon>
        <taxon>Bryophyta</taxon>
        <taxon>Bryophytina</taxon>
        <taxon>Bryopsida</taxon>
        <taxon>Funariidae</taxon>
        <taxon>Funariales</taxon>
        <taxon>Funariaceae</taxon>
        <taxon>Physcomitrium</taxon>
    </lineage>
</organism>
<dbReference type="InParanoid" id="A0A7I3Z134"/>
<reference evidence="1" key="3">
    <citation type="submission" date="2020-12" db="UniProtKB">
        <authorList>
            <consortium name="EnsemblPlants"/>
        </authorList>
    </citation>
    <scope>IDENTIFICATION</scope>
</reference>
<dbReference type="EnsemblPlants" id="Pp3c21_5620V3.2">
    <property type="protein sequence ID" value="PAC:32915080.CDS.1"/>
    <property type="gene ID" value="Pp3c21_5620"/>
</dbReference>
<accession>A0A7I3Z134</accession>
<reference evidence="1 2" key="2">
    <citation type="journal article" date="2018" name="Plant J.">
        <title>The Physcomitrella patens chromosome-scale assembly reveals moss genome structure and evolution.</title>
        <authorList>
            <person name="Lang D."/>
            <person name="Ullrich K.K."/>
            <person name="Murat F."/>
            <person name="Fuchs J."/>
            <person name="Jenkins J."/>
            <person name="Haas F.B."/>
            <person name="Piednoel M."/>
            <person name="Gundlach H."/>
            <person name="Van Bel M."/>
            <person name="Meyberg R."/>
            <person name="Vives C."/>
            <person name="Morata J."/>
            <person name="Symeonidi A."/>
            <person name="Hiss M."/>
            <person name="Muchero W."/>
            <person name="Kamisugi Y."/>
            <person name="Saleh O."/>
            <person name="Blanc G."/>
            <person name="Decker E.L."/>
            <person name="van Gessel N."/>
            <person name="Grimwood J."/>
            <person name="Hayes R.D."/>
            <person name="Graham S.W."/>
            <person name="Gunter L.E."/>
            <person name="McDaniel S.F."/>
            <person name="Hoernstein S.N.W."/>
            <person name="Larsson A."/>
            <person name="Li F.W."/>
            <person name="Perroud P.F."/>
            <person name="Phillips J."/>
            <person name="Ranjan P."/>
            <person name="Rokshar D.S."/>
            <person name="Rothfels C.J."/>
            <person name="Schneider L."/>
            <person name="Shu S."/>
            <person name="Stevenson D.W."/>
            <person name="Thummler F."/>
            <person name="Tillich M."/>
            <person name="Villarreal Aguilar J.C."/>
            <person name="Widiez T."/>
            <person name="Wong G.K."/>
            <person name="Wymore A."/>
            <person name="Zhang Y."/>
            <person name="Zimmer A.D."/>
            <person name="Quatrano R.S."/>
            <person name="Mayer K.F.X."/>
            <person name="Goodstein D."/>
            <person name="Casacuberta J.M."/>
            <person name="Vandepoele K."/>
            <person name="Reski R."/>
            <person name="Cuming A.C."/>
            <person name="Tuskan G.A."/>
            <person name="Maumus F."/>
            <person name="Salse J."/>
            <person name="Schmutz J."/>
            <person name="Rensing S.A."/>
        </authorList>
    </citation>
    <scope>NUCLEOTIDE SEQUENCE [LARGE SCALE GENOMIC DNA]</scope>
    <source>
        <strain evidence="1 2">cv. Gransden 2004</strain>
    </source>
</reference>
<evidence type="ECO:0000313" key="1">
    <source>
        <dbReference type="EnsemblPlants" id="PAC:32915080.CDS.1"/>
    </source>
</evidence>
<dbReference type="Gramene" id="Pp3c21_5620V3.2">
    <property type="protein sequence ID" value="PAC:32915080.CDS.1"/>
    <property type="gene ID" value="Pp3c21_5620"/>
</dbReference>
<dbReference type="Proteomes" id="UP000006727">
    <property type="component" value="Chromosome 21"/>
</dbReference>
<reference evidence="1 2" key="1">
    <citation type="journal article" date="2008" name="Science">
        <title>The Physcomitrella genome reveals evolutionary insights into the conquest of land by plants.</title>
        <authorList>
            <person name="Rensing S."/>
            <person name="Lang D."/>
            <person name="Zimmer A."/>
            <person name="Terry A."/>
            <person name="Salamov A."/>
            <person name="Shapiro H."/>
            <person name="Nishiyama T."/>
            <person name="Perroud P.-F."/>
            <person name="Lindquist E."/>
            <person name="Kamisugi Y."/>
            <person name="Tanahashi T."/>
            <person name="Sakakibara K."/>
            <person name="Fujita T."/>
            <person name="Oishi K."/>
            <person name="Shin-I T."/>
            <person name="Kuroki Y."/>
            <person name="Toyoda A."/>
            <person name="Suzuki Y."/>
            <person name="Hashimoto A."/>
            <person name="Yamaguchi K."/>
            <person name="Sugano A."/>
            <person name="Kohara Y."/>
            <person name="Fujiyama A."/>
            <person name="Anterola A."/>
            <person name="Aoki S."/>
            <person name="Ashton N."/>
            <person name="Barbazuk W.B."/>
            <person name="Barker E."/>
            <person name="Bennetzen J."/>
            <person name="Bezanilla M."/>
            <person name="Blankenship R."/>
            <person name="Cho S.H."/>
            <person name="Dutcher S."/>
            <person name="Estelle M."/>
            <person name="Fawcett J.A."/>
            <person name="Gundlach H."/>
            <person name="Hanada K."/>
            <person name="Heyl A."/>
            <person name="Hicks K.A."/>
            <person name="Hugh J."/>
            <person name="Lohr M."/>
            <person name="Mayer K."/>
            <person name="Melkozernov A."/>
            <person name="Murata T."/>
            <person name="Nelson D."/>
            <person name="Pils B."/>
            <person name="Prigge M."/>
            <person name="Reiss B."/>
            <person name="Renner T."/>
            <person name="Rombauts S."/>
            <person name="Rushton P."/>
            <person name="Sanderfoot A."/>
            <person name="Schween G."/>
            <person name="Shiu S.-H."/>
            <person name="Stueber K."/>
            <person name="Theodoulou F.L."/>
            <person name="Tu H."/>
            <person name="Van de Peer Y."/>
            <person name="Verrier P.J."/>
            <person name="Waters E."/>
            <person name="Wood A."/>
            <person name="Yang L."/>
            <person name="Cove D."/>
            <person name="Cuming A."/>
            <person name="Hasebe M."/>
            <person name="Lucas S."/>
            <person name="Mishler D.B."/>
            <person name="Reski R."/>
            <person name="Grigoriev I."/>
            <person name="Quatrano R.S."/>
            <person name="Boore J.L."/>
        </authorList>
    </citation>
    <scope>NUCLEOTIDE SEQUENCE [LARGE SCALE GENOMIC DNA]</scope>
    <source>
        <strain evidence="1 2">cv. Gransden 2004</strain>
    </source>
</reference>